<dbReference type="Gene3D" id="3.40.50.300">
    <property type="entry name" value="P-loop containing nucleotide triphosphate hydrolases"/>
    <property type="match status" value="1"/>
</dbReference>
<dbReference type="InterPro" id="IPR007111">
    <property type="entry name" value="NACHT_NTPase"/>
</dbReference>
<protein>
    <submittedName>
        <fullName evidence="2">NACHT domain-containing protein</fullName>
    </submittedName>
</protein>
<sequence length="867" mass="101799">MDYIHKKIDQKIQFHSGFNEKEKLRIHYQVRIEYSLMLILGYLWNKNYKDNISDKTKEEINKRIFKPTIGQIIYVIRKLDINNEFLSDPTINNVMTNYLSTRNEEIGHGFVYDDGIDMLLDELKSIIDQLESSTVKLLNQNLDIIYVRNFDGENYTGINFKGTDAVPIPWVSPKNANVFKINNVYLLTEEMQYYRISPFVHVNSDDQYFIYVSVEDRLTGSAKYNQINQTAKEYIIWEDFLSLSSQEDETRRKVPNGTIVNNYKKNYKSYYDFGMKKRIMDFIKNRSFVAATLWGHGGVGKTATVQSVIDDHLNQGSSSFDYIVFTSAKDRQYNAITGDIEEIPDSVDTFDLIIKKVNEVLGNGKTFDESFIVKHEKKMLLIIDDFETFSKDEKNKIQDFINLLDVTKHKVIITTRANLIVGEEIPTNELDKDKTIEFIRSIFSAEYVNYKDIFERGLTDQIKNKIHFVTSGRPIFIYQFAYMLMARGFNDSLWKELSQSEAAKDFLYGRIYNYLSDDATDLFIAIGMLLNNADDEYLTERLKYIVSMEDDTDKFNRAMKELVKLRIIEELDGSTFRVYSKELLSVMKEHKNKKNSGFIGGINSRLNQVKRYKNNLDIDSVLLQNADEARYSRNLKEVEDLYRQILNRKKSVVEIRVKALLNLTSHIVTTTGNHDYAIDIFKEYGEFWSDKTVLKMYVSYLITKGYYKDGIRVLSEYFSINNKTNKENIELFGLLLTIRSTYWINEREEVKRRQQNQYISKDEREALNQEFINQLEEMKDIFRNQGHILFNRVRNKKLSDYSPAARQNIEAGLYKFIEVCIRIKKFDYALDVCEYGLGNFYIQYKDSLKKYLSRIQQYIAENQTASS</sequence>
<name>A0ABS2H4X5_9BACL</name>
<dbReference type="InterPro" id="IPR027417">
    <property type="entry name" value="P-loop_NTPase"/>
</dbReference>
<organism evidence="2 3">
    <name type="scientific">Paenibacillus rhizolycopersici</name>
    <dbReference type="NCBI Taxonomy" id="2780073"/>
    <lineage>
        <taxon>Bacteria</taxon>
        <taxon>Bacillati</taxon>
        <taxon>Bacillota</taxon>
        <taxon>Bacilli</taxon>
        <taxon>Bacillales</taxon>
        <taxon>Paenibacillaceae</taxon>
        <taxon>Paenibacillus</taxon>
    </lineage>
</organism>
<proteinExistence type="predicted"/>
<dbReference type="Pfam" id="PF05729">
    <property type="entry name" value="NACHT"/>
    <property type="match status" value="1"/>
</dbReference>
<dbReference type="EMBL" id="JADCNN020000010">
    <property type="protein sequence ID" value="MBM6996507.1"/>
    <property type="molecule type" value="Genomic_DNA"/>
</dbReference>
<evidence type="ECO:0000259" key="1">
    <source>
        <dbReference type="Pfam" id="PF05729"/>
    </source>
</evidence>
<evidence type="ECO:0000313" key="3">
    <source>
        <dbReference type="Proteomes" id="UP001516620"/>
    </source>
</evidence>
<gene>
    <name evidence="2" type="ORF">IM700_012700</name>
</gene>
<reference evidence="2 3" key="1">
    <citation type="submission" date="2021-01" db="EMBL/GenBank/DDBJ databases">
        <title>Paenibacillus sp.nov. isolated from the rhizosphere soil of tomato plant.</title>
        <authorList>
            <person name="Thin K.K."/>
            <person name="Zhang X."/>
            <person name="He S."/>
        </authorList>
    </citation>
    <scope>NUCLEOTIDE SEQUENCE [LARGE SCALE GENOMIC DNA]</scope>
    <source>
        <strain evidence="2 3">DXFW5</strain>
    </source>
</reference>
<comment type="caution">
    <text evidence="2">The sequence shown here is derived from an EMBL/GenBank/DDBJ whole genome shotgun (WGS) entry which is preliminary data.</text>
</comment>
<keyword evidence="3" id="KW-1185">Reference proteome</keyword>
<dbReference type="SUPFAM" id="SSF52540">
    <property type="entry name" value="P-loop containing nucleoside triphosphate hydrolases"/>
    <property type="match status" value="1"/>
</dbReference>
<feature type="domain" description="NACHT" evidence="1">
    <location>
        <begin position="293"/>
        <end position="444"/>
    </location>
</feature>
<dbReference type="RefSeq" id="WP_193417577.1">
    <property type="nucleotide sequence ID" value="NZ_JADCNN020000010.1"/>
</dbReference>
<accession>A0ABS2H4X5</accession>
<dbReference type="Proteomes" id="UP001516620">
    <property type="component" value="Unassembled WGS sequence"/>
</dbReference>
<evidence type="ECO:0000313" key="2">
    <source>
        <dbReference type="EMBL" id="MBM6996507.1"/>
    </source>
</evidence>